<reference evidence="1" key="2">
    <citation type="submission" date="2023-02" db="EMBL/GenBank/DDBJ databases">
        <authorList>
            <person name="Swenson N.G."/>
            <person name="Wegrzyn J.L."/>
            <person name="Mcevoy S.L."/>
        </authorList>
    </citation>
    <scope>NUCLEOTIDE SEQUENCE</scope>
    <source>
        <strain evidence="1">91603</strain>
        <tissue evidence="1">Leaf</tissue>
    </source>
</reference>
<dbReference type="AlphaFoldDB" id="A0AAD5NT48"/>
<accession>A0AAD5NT48</accession>
<gene>
    <name evidence="1" type="ORF">LWI28_026669</name>
</gene>
<evidence type="ECO:0000313" key="2">
    <source>
        <dbReference type="Proteomes" id="UP001064489"/>
    </source>
</evidence>
<dbReference type="Proteomes" id="UP001064489">
    <property type="component" value="Chromosome 5"/>
</dbReference>
<name>A0AAD5NT48_ACENE</name>
<protein>
    <submittedName>
        <fullName evidence="1">Uncharacterized protein</fullName>
    </submittedName>
</protein>
<comment type="caution">
    <text evidence="1">The sequence shown here is derived from an EMBL/GenBank/DDBJ whole genome shotgun (WGS) entry which is preliminary data.</text>
</comment>
<proteinExistence type="predicted"/>
<keyword evidence="2" id="KW-1185">Reference proteome</keyword>
<sequence length="165" mass="17531">MAKEDVEAAMTLFLLRGEVATDFTENGAKIHGYHDLPPKKILNDSDLNRNQNYLSFSVNKEQNEFLTQEEVDKVSRATRAGAKDEEDGYCVETEGGGDVVSSTALSADKGPTAVLTKAGLIGGIAAVNGESDVVIAVRGILTCRDVAKSMYGDNSGRCTIVEGAD</sequence>
<evidence type="ECO:0000313" key="1">
    <source>
        <dbReference type="EMBL" id="KAI9178453.1"/>
    </source>
</evidence>
<reference evidence="1" key="1">
    <citation type="journal article" date="2022" name="Plant J.">
        <title>Strategies of tolerance reflected in two North American maple genomes.</title>
        <authorList>
            <person name="McEvoy S.L."/>
            <person name="Sezen U.U."/>
            <person name="Trouern-Trend A."/>
            <person name="McMahon S.M."/>
            <person name="Schaberg P.G."/>
            <person name="Yang J."/>
            <person name="Wegrzyn J.L."/>
            <person name="Swenson N.G."/>
        </authorList>
    </citation>
    <scope>NUCLEOTIDE SEQUENCE</scope>
    <source>
        <strain evidence="1">91603</strain>
    </source>
</reference>
<organism evidence="1 2">
    <name type="scientific">Acer negundo</name>
    <name type="common">Box elder</name>
    <dbReference type="NCBI Taxonomy" id="4023"/>
    <lineage>
        <taxon>Eukaryota</taxon>
        <taxon>Viridiplantae</taxon>
        <taxon>Streptophyta</taxon>
        <taxon>Embryophyta</taxon>
        <taxon>Tracheophyta</taxon>
        <taxon>Spermatophyta</taxon>
        <taxon>Magnoliopsida</taxon>
        <taxon>eudicotyledons</taxon>
        <taxon>Gunneridae</taxon>
        <taxon>Pentapetalae</taxon>
        <taxon>rosids</taxon>
        <taxon>malvids</taxon>
        <taxon>Sapindales</taxon>
        <taxon>Sapindaceae</taxon>
        <taxon>Hippocastanoideae</taxon>
        <taxon>Acereae</taxon>
        <taxon>Acer</taxon>
    </lineage>
</organism>
<dbReference type="EMBL" id="JAJSOW010000102">
    <property type="protein sequence ID" value="KAI9178453.1"/>
    <property type="molecule type" value="Genomic_DNA"/>
</dbReference>